<reference evidence="2 3" key="1">
    <citation type="submission" date="2020-02" db="EMBL/GenBank/DDBJ databases">
        <title>Draft genome sequence of Haematococcus lacustris strain NIES-144.</title>
        <authorList>
            <person name="Morimoto D."/>
            <person name="Nakagawa S."/>
            <person name="Yoshida T."/>
            <person name="Sawayama S."/>
        </authorList>
    </citation>
    <scope>NUCLEOTIDE SEQUENCE [LARGE SCALE GENOMIC DNA]</scope>
    <source>
        <strain evidence="2 3">NIES-144</strain>
    </source>
</reference>
<dbReference type="SMART" id="SM00698">
    <property type="entry name" value="MORN"/>
    <property type="match status" value="4"/>
</dbReference>
<evidence type="ECO:0000313" key="2">
    <source>
        <dbReference type="EMBL" id="GFH05983.1"/>
    </source>
</evidence>
<comment type="caution">
    <text evidence="2">The sequence shown here is derived from an EMBL/GenBank/DDBJ whole genome shotgun (WGS) entry which is preliminary data.</text>
</comment>
<dbReference type="Gene3D" id="2.20.110.10">
    <property type="entry name" value="Histone H3 K4-specific methyltransferase SET7/9 N-terminal domain"/>
    <property type="match status" value="2"/>
</dbReference>
<dbReference type="PANTHER" id="PTHR43215:SF14">
    <property type="entry name" value="RADIAL SPOKE HEAD 1 HOMOLOG"/>
    <property type="match status" value="1"/>
</dbReference>
<accession>A0A699Y7F1</accession>
<dbReference type="SUPFAM" id="SSF82185">
    <property type="entry name" value="Histone H3 K4-specific methyltransferase SET7/9 N-terminal domain"/>
    <property type="match status" value="1"/>
</dbReference>
<dbReference type="Pfam" id="PF02493">
    <property type="entry name" value="MORN"/>
    <property type="match status" value="4"/>
</dbReference>
<dbReference type="EMBL" id="BLLF01000017">
    <property type="protein sequence ID" value="GFH05983.1"/>
    <property type="molecule type" value="Genomic_DNA"/>
</dbReference>
<evidence type="ECO:0000256" key="1">
    <source>
        <dbReference type="ARBA" id="ARBA00022737"/>
    </source>
</evidence>
<sequence length="147" mass="16386">MQQTPLASQAQCQQQELSQWQPSGQQHQQEVTYDTVLFDDGSVYTGTLKGGVPDGLGTCTWKDGNQYDGAWKAGVMSGFGTYVWTSGQRYDGEWKEGKRHGIGVKKYKDGSSFEGFWREGRKHGVGVFRPNKCCLPVISRLHSYTPA</sequence>
<dbReference type="GO" id="GO:0016020">
    <property type="term" value="C:membrane"/>
    <property type="evidence" value="ECO:0007669"/>
    <property type="project" value="UniProtKB-ARBA"/>
</dbReference>
<keyword evidence="3" id="KW-1185">Reference proteome</keyword>
<keyword evidence="1" id="KW-0677">Repeat</keyword>
<proteinExistence type="predicted"/>
<organism evidence="2 3">
    <name type="scientific">Haematococcus lacustris</name>
    <name type="common">Green alga</name>
    <name type="synonym">Haematococcus pluvialis</name>
    <dbReference type="NCBI Taxonomy" id="44745"/>
    <lineage>
        <taxon>Eukaryota</taxon>
        <taxon>Viridiplantae</taxon>
        <taxon>Chlorophyta</taxon>
        <taxon>core chlorophytes</taxon>
        <taxon>Chlorophyceae</taxon>
        <taxon>CS clade</taxon>
        <taxon>Chlamydomonadales</taxon>
        <taxon>Haematococcaceae</taxon>
        <taxon>Haematococcus</taxon>
    </lineage>
</organism>
<name>A0A699Y7F1_HAELA</name>
<dbReference type="PANTHER" id="PTHR43215">
    <property type="entry name" value="RADIAL SPOKE HEAD 1 HOMOLOG"/>
    <property type="match status" value="1"/>
</dbReference>
<protein>
    <submittedName>
        <fullName evidence="2">PIPK domain-containing protein</fullName>
    </submittedName>
</protein>
<dbReference type="AlphaFoldDB" id="A0A699Y7F1"/>
<dbReference type="Proteomes" id="UP000485058">
    <property type="component" value="Unassembled WGS sequence"/>
</dbReference>
<evidence type="ECO:0000313" key="3">
    <source>
        <dbReference type="Proteomes" id="UP000485058"/>
    </source>
</evidence>
<gene>
    <name evidence="2" type="ORF">HaLaN_00538</name>
</gene>
<dbReference type="InterPro" id="IPR003409">
    <property type="entry name" value="MORN"/>
</dbReference>